<dbReference type="GO" id="GO:0008982">
    <property type="term" value="F:protein-N(PI)-phosphohistidine-sugar phosphotransferase activity"/>
    <property type="evidence" value="ECO:0007669"/>
    <property type="project" value="InterPro"/>
</dbReference>
<keyword evidence="8" id="KW-0418">Kinase</keyword>
<evidence type="ECO:0000256" key="11">
    <source>
        <dbReference type="PROSITE-ProRule" id="PRU00421"/>
    </source>
</evidence>
<dbReference type="GO" id="GO:0090589">
    <property type="term" value="F:protein-phosphocysteine-trehalose phosphotransferase system transporter activity"/>
    <property type="evidence" value="ECO:0007669"/>
    <property type="project" value="TreeGrafter"/>
</dbReference>
<keyword evidence="2" id="KW-0813">Transport</keyword>
<dbReference type="Pfam" id="PF00367">
    <property type="entry name" value="PTS_EIIB"/>
    <property type="match status" value="1"/>
</dbReference>
<dbReference type="AlphaFoldDB" id="A0A4S2DJS2"/>
<evidence type="ECO:0000256" key="12">
    <source>
        <dbReference type="SAM" id="Phobius"/>
    </source>
</evidence>
<dbReference type="RefSeq" id="WP_136007750.1">
    <property type="nucleotide sequence ID" value="NZ_SRYR01000009.1"/>
</dbReference>
<evidence type="ECO:0000256" key="9">
    <source>
        <dbReference type="ARBA" id="ARBA00022989"/>
    </source>
</evidence>
<dbReference type="Gene3D" id="3.30.1360.60">
    <property type="entry name" value="Glucose permease domain IIB"/>
    <property type="match status" value="1"/>
</dbReference>
<dbReference type="PROSITE" id="PS51093">
    <property type="entry name" value="PTS_EIIA_TYPE_1"/>
    <property type="match status" value="1"/>
</dbReference>
<dbReference type="PANTHER" id="PTHR30175">
    <property type="entry name" value="PHOSPHOTRANSFERASE SYSTEM TRANSPORT PROTEIN"/>
    <property type="match status" value="1"/>
</dbReference>
<dbReference type="PROSITE" id="PS01035">
    <property type="entry name" value="PTS_EIIB_TYPE_1_CYS"/>
    <property type="match status" value="1"/>
</dbReference>
<dbReference type="PROSITE" id="PS51098">
    <property type="entry name" value="PTS_EIIB_TYPE_1"/>
    <property type="match status" value="1"/>
</dbReference>
<dbReference type="GO" id="GO:0005886">
    <property type="term" value="C:plasma membrane"/>
    <property type="evidence" value="ECO:0007669"/>
    <property type="project" value="UniProtKB-SubCell"/>
</dbReference>
<comment type="caution">
    <text evidence="16">The sequence shown here is derived from an EMBL/GenBank/DDBJ whole genome shotgun (WGS) entry which is preliminary data.</text>
</comment>
<dbReference type="InterPro" id="IPR036878">
    <property type="entry name" value="Glu_permease_IIB"/>
</dbReference>
<dbReference type="InterPro" id="IPR018113">
    <property type="entry name" value="PTrfase_EIIB_Cys"/>
</dbReference>
<evidence type="ECO:0000256" key="7">
    <source>
        <dbReference type="ARBA" id="ARBA00022692"/>
    </source>
</evidence>
<evidence type="ECO:0000256" key="6">
    <source>
        <dbReference type="ARBA" id="ARBA00022683"/>
    </source>
</evidence>
<feature type="transmembrane region" description="Helical" evidence="12">
    <location>
        <begin position="115"/>
        <end position="138"/>
    </location>
</feature>
<feature type="active site" description="Phosphocysteine intermediate; for EIIB activity" evidence="11">
    <location>
        <position position="26"/>
    </location>
</feature>
<organism evidence="16 17">
    <name type="scientific">Clostridium sartagoforme</name>
    <dbReference type="NCBI Taxonomy" id="84031"/>
    <lineage>
        <taxon>Bacteria</taxon>
        <taxon>Bacillati</taxon>
        <taxon>Bacillota</taxon>
        <taxon>Clostridia</taxon>
        <taxon>Eubacteriales</taxon>
        <taxon>Clostridiaceae</taxon>
        <taxon>Clostridium</taxon>
    </lineage>
</organism>
<name>A0A4S2DJS2_9CLOT</name>
<evidence type="ECO:0000256" key="10">
    <source>
        <dbReference type="ARBA" id="ARBA00023136"/>
    </source>
</evidence>
<dbReference type="PANTHER" id="PTHR30175:SF1">
    <property type="entry name" value="PTS SYSTEM ARBUTIN-, CELLOBIOSE-, AND SALICIN-SPECIFIC EIIBC COMPONENT-RELATED"/>
    <property type="match status" value="1"/>
</dbReference>
<dbReference type="GO" id="GO:0015771">
    <property type="term" value="P:trehalose transport"/>
    <property type="evidence" value="ECO:0007669"/>
    <property type="project" value="TreeGrafter"/>
</dbReference>
<proteinExistence type="predicted"/>
<dbReference type="GO" id="GO:0009401">
    <property type="term" value="P:phosphoenolpyruvate-dependent sugar phosphotransferase system"/>
    <property type="evidence" value="ECO:0007669"/>
    <property type="project" value="UniProtKB-KW"/>
</dbReference>
<dbReference type="SUPFAM" id="SSF55604">
    <property type="entry name" value="Glucose permease domain IIB"/>
    <property type="match status" value="1"/>
</dbReference>
<evidence type="ECO:0000259" key="13">
    <source>
        <dbReference type="PROSITE" id="PS51093"/>
    </source>
</evidence>
<feature type="domain" description="PTS EIIA type-1" evidence="13">
    <location>
        <begin position="499"/>
        <end position="603"/>
    </location>
</feature>
<dbReference type="PROSITE" id="PS51103">
    <property type="entry name" value="PTS_EIIC_TYPE_1"/>
    <property type="match status" value="1"/>
</dbReference>
<protein>
    <submittedName>
        <fullName evidence="16">PTS beta-glucoside transporter subunit EIIBCA</fullName>
    </submittedName>
</protein>
<evidence type="ECO:0000259" key="15">
    <source>
        <dbReference type="PROSITE" id="PS51103"/>
    </source>
</evidence>
<keyword evidence="17" id="KW-1185">Reference proteome</keyword>
<evidence type="ECO:0000256" key="2">
    <source>
        <dbReference type="ARBA" id="ARBA00022448"/>
    </source>
</evidence>
<dbReference type="InterPro" id="IPR003352">
    <property type="entry name" value="PTS_EIIC"/>
</dbReference>
<dbReference type="InterPro" id="IPR001127">
    <property type="entry name" value="PTS_EIIA_1_perm"/>
</dbReference>
<feature type="transmembrane region" description="Helical" evidence="12">
    <location>
        <begin position="214"/>
        <end position="232"/>
    </location>
</feature>
<dbReference type="PROSITE" id="PS00371">
    <property type="entry name" value="PTS_EIIA_TYPE_1_HIS"/>
    <property type="match status" value="1"/>
</dbReference>
<comment type="subcellular location">
    <subcellularLocation>
        <location evidence="1">Cell membrane</location>
        <topology evidence="1">Multi-pass membrane protein</topology>
    </subcellularLocation>
</comment>
<keyword evidence="7 12" id="KW-0812">Transmembrane</keyword>
<keyword evidence="6" id="KW-0598">Phosphotransferase system</keyword>
<dbReference type="FunFam" id="2.70.70.10:FF:000001">
    <property type="entry name" value="PTS system glucose-specific IIA component"/>
    <property type="match status" value="1"/>
</dbReference>
<dbReference type="CDD" id="cd00212">
    <property type="entry name" value="PTS_IIB_glc"/>
    <property type="match status" value="1"/>
</dbReference>
<evidence type="ECO:0000256" key="3">
    <source>
        <dbReference type="ARBA" id="ARBA00022475"/>
    </source>
</evidence>
<keyword evidence="3" id="KW-1003">Cell membrane</keyword>
<feature type="transmembrane region" description="Helical" evidence="12">
    <location>
        <begin position="433"/>
        <end position="454"/>
    </location>
</feature>
<dbReference type="NCBIfam" id="TIGR00830">
    <property type="entry name" value="PTBA"/>
    <property type="match status" value="1"/>
</dbReference>
<dbReference type="OrthoDB" id="92465at2"/>
<feature type="transmembrane region" description="Helical" evidence="12">
    <location>
        <begin position="144"/>
        <end position="163"/>
    </location>
</feature>
<keyword evidence="5" id="KW-0808">Transferase</keyword>
<evidence type="ECO:0000256" key="8">
    <source>
        <dbReference type="ARBA" id="ARBA00022777"/>
    </source>
</evidence>
<dbReference type="Gene3D" id="2.70.70.10">
    <property type="entry name" value="Glucose Permease (Domain IIA)"/>
    <property type="match status" value="1"/>
</dbReference>
<dbReference type="Proteomes" id="UP000306888">
    <property type="component" value="Unassembled WGS sequence"/>
</dbReference>
<keyword evidence="4" id="KW-0762">Sugar transport</keyword>
<dbReference type="InterPro" id="IPR001996">
    <property type="entry name" value="PTS_IIB_1"/>
</dbReference>
<feature type="transmembrane region" description="Helical" evidence="12">
    <location>
        <begin position="289"/>
        <end position="309"/>
    </location>
</feature>
<dbReference type="EMBL" id="SRYR01000009">
    <property type="protein sequence ID" value="TGY41174.1"/>
    <property type="molecule type" value="Genomic_DNA"/>
</dbReference>
<gene>
    <name evidence="16" type="ORF">E5347_13465</name>
</gene>
<dbReference type="FunFam" id="3.30.1360.60:FF:000001">
    <property type="entry name" value="PTS system glucose-specific IIBC component PtsG"/>
    <property type="match status" value="1"/>
</dbReference>
<evidence type="ECO:0000313" key="16">
    <source>
        <dbReference type="EMBL" id="TGY41174.1"/>
    </source>
</evidence>
<dbReference type="InterPro" id="IPR013013">
    <property type="entry name" value="PTS_EIIC_1"/>
</dbReference>
<evidence type="ECO:0000256" key="4">
    <source>
        <dbReference type="ARBA" id="ARBA00022597"/>
    </source>
</evidence>
<evidence type="ECO:0000256" key="5">
    <source>
        <dbReference type="ARBA" id="ARBA00022679"/>
    </source>
</evidence>
<dbReference type="Pfam" id="PF00358">
    <property type="entry name" value="PTS_EIIA_1"/>
    <property type="match status" value="1"/>
</dbReference>
<feature type="domain" description="PTS EIIB type-1" evidence="14">
    <location>
        <begin position="4"/>
        <end position="86"/>
    </location>
</feature>
<dbReference type="InterPro" id="IPR011297">
    <property type="entry name" value="PTS_IIABC_b_glu"/>
</dbReference>
<dbReference type="InterPro" id="IPR050558">
    <property type="entry name" value="PTS_Sugar-Specific_Components"/>
</dbReference>
<dbReference type="Pfam" id="PF02378">
    <property type="entry name" value="PTS_EIIC"/>
    <property type="match status" value="1"/>
</dbReference>
<dbReference type="NCBIfam" id="TIGR01995">
    <property type="entry name" value="PTS-II-ABC-beta"/>
    <property type="match status" value="1"/>
</dbReference>
<reference evidence="16 17" key="1">
    <citation type="submission" date="2019-04" db="EMBL/GenBank/DDBJ databases">
        <title>Microbes associate with the intestines of laboratory mice.</title>
        <authorList>
            <person name="Navarre W."/>
            <person name="Wong E."/>
            <person name="Huang K."/>
            <person name="Tropini C."/>
            <person name="Ng K."/>
            <person name="Yu B."/>
        </authorList>
    </citation>
    <scope>NUCLEOTIDE SEQUENCE [LARGE SCALE GENOMIC DNA]</scope>
    <source>
        <strain evidence="16 17">NM50_B9-20</strain>
    </source>
</reference>
<feature type="transmembrane region" description="Helical" evidence="12">
    <location>
        <begin position="253"/>
        <end position="277"/>
    </location>
</feature>
<evidence type="ECO:0000313" key="17">
    <source>
        <dbReference type="Proteomes" id="UP000306888"/>
    </source>
</evidence>
<evidence type="ECO:0000256" key="1">
    <source>
        <dbReference type="ARBA" id="ARBA00004651"/>
    </source>
</evidence>
<feature type="domain" description="PTS EIIC type-1" evidence="15">
    <location>
        <begin position="106"/>
        <end position="470"/>
    </location>
</feature>
<dbReference type="InterPro" id="IPR011055">
    <property type="entry name" value="Dup_hybrid_motif"/>
</dbReference>
<evidence type="ECO:0000259" key="14">
    <source>
        <dbReference type="PROSITE" id="PS51098"/>
    </source>
</evidence>
<keyword evidence="10 12" id="KW-0472">Membrane</keyword>
<dbReference type="GO" id="GO:0016301">
    <property type="term" value="F:kinase activity"/>
    <property type="evidence" value="ECO:0007669"/>
    <property type="project" value="UniProtKB-KW"/>
</dbReference>
<dbReference type="SUPFAM" id="SSF51261">
    <property type="entry name" value="Duplicated hybrid motif"/>
    <property type="match status" value="1"/>
</dbReference>
<keyword evidence="9 12" id="KW-1133">Transmembrane helix</keyword>
<accession>A0A4S2DJS2</accession>
<sequence>MDYKLLGQKILELVGGKNNVESVVHCMTRLRFKLKDESIVNDDLVKKTKGVIDVMKKGGQYQIIIGNEVASVYKEICRLGNFKDDTSKSSNTSENKNKNVFVGILDTISGVMSPVIPAIIGAAMIKVLLTVLPMIGLLSDTSQTYQLLSVIGDGAFYFMPVLIGMSAAKKFGANPYYAVSIALMLQHPNFSAMMEGIKSGEETLKFFGFIPVTYAFYAYSVIPIIMSVWILPHIERFVDKITPSITKNFLKPMLVMLIIGPIVMVAVGPLGSIFGNVLTDIIYFIHDKLGFIAVGLVAAIFPFVVMTGMHHAFTPIKIGVLAGTGFEAFICIAEFCSNMAQGAATLAVSVKSKNKDVKQSAGSAAFSALVAGITEPALYGTTLRYKKPMIGACIGAGLGGLVGGFFQMKSFGVATPALVTIPQYIEKGNPKSLLFVLITAAVTIVVSFIAAYIIGFEDPVEEAVEEAAQEEKKVEALNTTIKIGSPIQGEVVGLEQVDDETFASGIMGKGTAVIPTKGQIVAPFDGVIEVFFKTKHALALRSNDGVEMLIHVGIDTVNLNGKYFTDKKSQGDKIKTGDVLLEFDIEGIRSEGYNVVTPVIVTNSDNYLDVVECDKDRININENILTLI</sequence>